<dbReference type="Proteomes" id="UP001377692">
    <property type="component" value="Unassembled WGS sequence"/>
</dbReference>
<comment type="caution">
    <text evidence="2">The sequence shown here is derived from an EMBL/GenBank/DDBJ whole genome shotgun (WGS) entry which is preliminary data.</text>
</comment>
<proteinExistence type="predicted"/>
<dbReference type="InterPro" id="IPR050483">
    <property type="entry name" value="CoA-transferase_III_domain"/>
</dbReference>
<dbReference type="GO" id="GO:0016740">
    <property type="term" value="F:transferase activity"/>
    <property type="evidence" value="ECO:0007669"/>
    <property type="project" value="UniProtKB-KW"/>
</dbReference>
<dbReference type="SUPFAM" id="SSF89796">
    <property type="entry name" value="CoA-transferase family III (CaiB/BaiF)"/>
    <property type="match status" value="1"/>
</dbReference>
<dbReference type="InterPro" id="IPR023606">
    <property type="entry name" value="CoA-Trfase_III_dom_1_sf"/>
</dbReference>
<evidence type="ECO:0000256" key="1">
    <source>
        <dbReference type="ARBA" id="ARBA00022679"/>
    </source>
</evidence>
<gene>
    <name evidence="2" type="ORF">V7V80_13020</name>
</gene>
<organism evidence="2 3">
    <name type="scientific">Pseudomonas kermanshahensis</name>
    <dbReference type="NCBI Taxonomy" id="2745482"/>
    <lineage>
        <taxon>Bacteria</taxon>
        <taxon>Pseudomonadati</taxon>
        <taxon>Pseudomonadota</taxon>
        <taxon>Gammaproteobacteria</taxon>
        <taxon>Pseudomonadales</taxon>
        <taxon>Pseudomonadaceae</taxon>
        <taxon>Pseudomonas</taxon>
    </lineage>
</organism>
<dbReference type="Pfam" id="PF02515">
    <property type="entry name" value="CoA_transf_3"/>
    <property type="match status" value="1"/>
</dbReference>
<keyword evidence="1 2" id="KW-0808">Transferase</keyword>
<dbReference type="RefSeq" id="WP_060485228.1">
    <property type="nucleotide sequence ID" value="NZ_JBBHLD010000009.1"/>
</dbReference>
<accession>A0ABU8R7B6</accession>
<dbReference type="Gene3D" id="3.30.1540.10">
    <property type="entry name" value="formyl-coa transferase, domain 3"/>
    <property type="match status" value="1"/>
</dbReference>
<dbReference type="EMBL" id="JBBHLD010000009">
    <property type="protein sequence ID" value="MEJ5905604.1"/>
    <property type="molecule type" value="Genomic_DNA"/>
</dbReference>
<name>A0ABU8R7B6_9PSED</name>
<protein>
    <submittedName>
        <fullName evidence="2">CoA transferase</fullName>
        <ecNumber evidence="2">2.8.3.-</ecNumber>
    </submittedName>
</protein>
<evidence type="ECO:0000313" key="2">
    <source>
        <dbReference type="EMBL" id="MEJ5905604.1"/>
    </source>
</evidence>
<evidence type="ECO:0000313" key="3">
    <source>
        <dbReference type="Proteomes" id="UP001377692"/>
    </source>
</evidence>
<dbReference type="InterPro" id="IPR044855">
    <property type="entry name" value="CoA-Trfase_III_dom3_sf"/>
</dbReference>
<reference evidence="2 3" key="1">
    <citation type="submission" date="2024-02" db="EMBL/GenBank/DDBJ databases">
        <title>Identification of pathogenicity and growth-promoting functions of Pseudomonas putida variants.</title>
        <authorList>
            <person name="Sun J."/>
        </authorList>
    </citation>
    <scope>NUCLEOTIDE SEQUENCE [LARGE SCALE GENOMIC DNA]</scope>
    <source>
        <strain evidence="2 3">A04</strain>
    </source>
</reference>
<dbReference type="InterPro" id="IPR003673">
    <property type="entry name" value="CoA-Trfase_fam_III"/>
</dbReference>
<keyword evidence="3" id="KW-1185">Reference proteome</keyword>
<dbReference type="Gene3D" id="3.40.50.10540">
    <property type="entry name" value="Crotonobetainyl-coa:carnitine coa-transferase, domain 1"/>
    <property type="match status" value="1"/>
</dbReference>
<dbReference type="EC" id="2.8.3.-" evidence="2"/>
<dbReference type="PANTHER" id="PTHR48207:SF3">
    <property type="entry name" value="SUCCINATE--HYDROXYMETHYLGLUTARATE COA-TRANSFERASE"/>
    <property type="match status" value="1"/>
</dbReference>
<dbReference type="PANTHER" id="PTHR48207">
    <property type="entry name" value="SUCCINATE--HYDROXYMETHYLGLUTARATE COA-TRANSFERASE"/>
    <property type="match status" value="1"/>
</dbReference>
<sequence length="399" mass="43239">MSKPLHGIRILDLTHMLSGPYGGMLLADLGAETIKVEPLAGEGTRALLAKDPANSLNGMGAYFLTLNRNKQSVCIDLKSEQGLEVFYELVRQSDVVLDNFSAGVTGKLKIDHAHLSQVNPRIVTCSISGFGEDGPNYRRPAFDQVVQGISGGMSITGVDASQPIRAGIPIGDLGGGMFAVMGILAALQARHTKGHGQHVDISMLDCQISMLNYMATMHLLSGIDPTPIGNGHFVHVPYNSYPTADGFIVIAVIFDGFWDSLVELLDIEVLRDPKYKTQPGRLADKILIDGILKEVLETRPTAHWVEQLDRARVPCAPVNSLSQALNDEQVRHRRMVVSIEHPQGGHFEAPGNPIKLSADNTDAFSPPPLLGQHTERVLGEVLGFDRERIEQLKNAGVVG</sequence>